<keyword evidence="2" id="KW-1185">Reference proteome</keyword>
<reference evidence="1" key="1">
    <citation type="journal article" date="2021" name="Mol. Plant Microbe Interact.">
        <title>Complete Genome Sequence of the Plant-Pathogenic Fungus Colletotrichum lupini.</title>
        <authorList>
            <person name="Baroncelli R."/>
            <person name="Pensec F."/>
            <person name="Da Lio D."/>
            <person name="Boufleur T."/>
            <person name="Vicente I."/>
            <person name="Sarrocco S."/>
            <person name="Picot A."/>
            <person name="Baraldi E."/>
            <person name="Sukno S."/>
            <person name="Thon M."/>
            <person name="Le Floch G."/>
        </authorList>
    </citation>
    <scope>NUCLEOTIDE SEQUENCE</scope>
    <source>
        <strain evidence="1">IMI 504893</strain>
    </source>
</reference>
<accession>A0A9Q8T9G9</accession>
<dbReference type="AlphaFoldDB" id="A0A9Q8T9G9"/>
<dbReference type="Proteomes" id="UP000830671">
    <property type="component" value="Chromosome 9"/>
</dbReference>
<sequence>MDTGTPHSYPGLKTTILRWPSLESGMRVSPRFCPCFNTKSVRVQGKKSKRATLFLLPKGQRACPYWGAVLQARPLVEAKRWKRSVQRDSLKGQHTTMSIRKSVYGVVFTYADIIERRKYHTGCTDYSHRKTCARPSLPCLCFARADEQDRLRFPFSSSSIPTHRVTTHHSPLSSLLCSLCWIFRTLLLMRTDWRMYCQLASVDASSVYPHAVASPPDIDPRWWQLSEREGEREEGERGA</sequence>
<evidence type="ECO:0000313" key="2">
    <source>
        <dbReference type="Proteomes" id="UP000830671"/>
    </source>
</evidence>
<gene>
    <name evidence="1" type="ORF">CLUP02_17035</name>
</gene>
<protein>
    <submittedName>
        <fullName evidence="1">Uncharacterized protein</fullName>
    </submittedName>
</protein>
<proteinExistence type="predicted"/>
<dbReference type="GeneID" id="73350961"/>
<dbReference type="RefSeq" id="XP_049153098.1">
    <property type="nucleotide sequence ID" value="XM_049295951.1"/>
</dbReference>
<dbReference type="KEGG" id="clup:CLUP02_17035"/>
<dbReference type="EMBL" id="CP019481">
    <property type="protein sequence ID" value="UQC91500.1"/>
    <property type="molecule type" value="Genomic_DNA"/>
</dbReference>
<evidence type="ECO:0000313" key="1">
    <source>
        <dbReference type="EMBL" id="UQC91500.1"/>
    </source>
</evidence>
<organism evidence="1 2">
    <name type="scientific">Colletotrichum lupini</name>
    <dbReference type="NCBI Taxonomy" id="145971"/>
    <lineage>
        <taxon>Eukaryota</taxon>
        <taxon>Fungi</taxon>
        <taxon>Dikarya</taxon>
        <taxon>Ascomycota</taxon>
        <taxon>Pezizomycotina</taxon>
        <taxon>Sordariomycetes</taxon>
        <taxon>Hypocreomycetidae</taxon>
        <taxon>Glomerellales</taxon>
        <taxon>Glomerellaceae</taxon>
        <taxon>Colletotrichum</taxon>
        <taxon>Colletotrichum acutatum species complex</taxon>
    </lineage>
</organism>
<name>A0A9Q8T9G9_9PEZI</name>